<dbReference type="AlphaFoldDB" id="A0A9P0HLB9"/>
<keyword evidence="2" id="KW-0489">Methyltransferase</keyword>
<evidence type="ECO:0000256" key="1">
    <source>
        <dbReference type="ARBA" id="ARBA00010633"/>
    </source>
</evidence>
<reference evidence="6" key="1">
    <citation type="submission" date="2022-01" db="EMBL/GenBank/DDBJ databases">
        <authorList>
            <person name="King R."/>
        </authorList>
    </citation>
    <scope>NUCLEOTIDE SEQUENCE</scope>
</reference>
<dbReference type="GO" id="GO:0005739">
    <property type="term" value="C:mitochondrion"/>
    <property type="evidence" value="ECO:0007669"/>
    <property type="project" value="TreeGrafter"/>
</dbReference>
<evidence type="ECO:0000256" key="4">
    <source>
        <dbReference type="ARBA" id="ARBA00022691"/>
    </source>
</evidence>
<evidence type="ECO:0000256" key="2">
    <source>
        <dbReference type="ARBA" id="ARBA00022603"/>
    </source>
</evidence>
<dbReference type="SUPFAM" id="SSF53335">
    <property type="entry name" value="S-adenosyl-L-methionine-dependent methyltransferases"/>
    <property type="match status" value="1"/>
</dbReference>
<evidence type="ECO:0000313" key="7">
    <source>
        <dbReference type="Proteomes" id="UP001152798"/>
    </source>
</evidence>
<sequence length="197" mass="21947">MDLKFLEGEKEILKQNNNKTGLVLATISGGAAVLSSILCFPFILPALRKVCLPYVPATSKQIENVLLALSGKSGSLVDIGSGDGRIVIEAAKHGFKSVGVELNPWLVFYSKFNSLRLGLSKDTKFYCQDLWKFQLQPYENIVIFGVKEMMEDLTEKFNNELKESTVVACRFPLPSKSPIRIIGTGIDRVWVYHFNGK</sequence>
<dbReference type="PANTHER" id="PTHR13610">
    <property type="entry name" value="METHYLTRANSFERASE DOMAIN-CONTAINING PROTEIN"/>
    <property type="match status" value="1"/>
</dbReference>
<dbReference type="PANTHER" id="PTHR13610:SF9">
    <property type="entry name" value="FI06469P"/>
    <property type="match status" value="1"/>
</dbReference>
<keyword evidence="7" id="KW-1185">Reference proteome</keyword>
<evidence type="ECO:0000256" key="5">
    <source>
        <dbReference type="SAM" id="Phobius"/>
    </source>
</evidence>
<evidence type="ECO:0000256" key="3">
    <source>
        <dbReference type="ARBA" id="ARBA00022679"/>
    </source>
</evidence>
<dbReference type="EMBL" id="OV725081">
    <property type="protein sequence ID" value="CAH1403772.1"/>
    <property type="molecule type" value="Genomic_DNA"/>
</dbReference>
<dbReference type="OrthoDB" id="66144at2759"/>
<keyword evidence="5" id="KW-0812">Transmembrane</keyword>
<dbReference type="InterPro" id="IPR029063">
    <property type="entry name" value="SAM-dependent_MTases_sf"/>
</dbReference>
<comment type="similarity">
    <text evidence="1">Belongs to the ANT/ATPSC lysine N-methyltransferase family.</text>
</comment>
<gene>
    <name evidence="6" type="ORF">NEZAVI_LOCUS12328</name>
</gene>
<dbReference type="Proteomes" id="UP001152798">
    <property type="component" value="Chromosome 5"/>
</dbReference>
<dbReference type="GO" id="GO:0032259">
    <property type="term" value="P:methylation"/>
    <property type="evidence" value="ECO:0007669"/>
    <property type="project" value="UniProtKB-KW"/>
</dbReference>
<keyword evidence="3" id="KW-0808">Transferase</keyword>
<keyword evidence="5" id="KW-1133">Transmembrane helix</keyword>
<organism evidence="6 7">
    <name type="scientific">Nezara viridula</name>
    <name type="common">Southern green stink bug</name>
    <name type="synonym">Cimex viridulus</name>
    <dbReference type="NCBI Taxonomy" id="85310"/>
    <lineage>
        <taxon>Eukaryota</taxon>
        <taxon>Metazoa</taxon>
        <taxon>Ecdysozoa</taxon>
        <taxon>Arthropoda</taxon>
        <taxon>Hexapoda</taxon>
        <taxon>Insecta</taxon>
        <taxon>Pterygota</taxon>
        <taxon>Neoptera</taxon>
        <taxon>Paraneoptera</taxon>
        <taxon>Hemiptera</taxon>
        <taxon>Heteroptera</taxon>
        <taxon>Panheteroptera</taxon>
        <taxon>Pentatomomorpha</taxon>
        <taxon>Pentatomoidea</taxon>
        <taxon>Pentatomidae</taxon>
        <taxon>Pentatominae</taxon>
        <taxon>Nezara</taxon>
    </lineage>
</organism>
<keyword evidence="5" id="KW-0472">Membrane</keyword>
<accession>A0A9P0HLB9</accession>
<dbReference type="InterPro" id="IPR026170">
    <property type="entry name" value="FAM173A/B"/>
</dbReference>
<keyword evidence="4" id="KW-0949">S-adenosyl-L-methionine</keyword>
<proteinExistence type="inferred from homology"/>
<dbReference type="GO" id="GO:0016279">
    <property type="term" value="F:protein-lysine N-methyltransferase activity"/>
    <property type="evidence" value="ECO:0007669"/>
    <property type="project" value="InterPro"/>
</dbReference>
<dbReference type="Pfam" id="PF13489">
    <property type="entry name" value="Methyltransf_23"/>
    <property type="match status" value="1"/>
</dbReference>
<protein>
    <submittedName>
        <fullName evidence="6">Uncharacterized protein</fullName>
    </submittedName>
</protein>
<dbReference type="Gene3D" id="3.40.50.150">
    <property type="entry name" value="Vaccinia Virus protein VP39"/>
    <property type="match status" value="1"/>
</dbReference>
<feature type="transmembrane region" description="Helical" evidence="5">
    <location>
        <begin position="21"/>
        <end position="44"/>
    </location>
</feature>
<name>A0A9P0HLB9_NEZVI</name>
<dbReference type="GO" id="GO:1905706">
    <property type="term" value="P:regulation of mitochondrial ATP synthesis coupled proton transport"/>
    <property type="evidence" value="ECO:0007669"/>
    <property type="project" value="TreeGrafter"/>
</dbReference>
<evidence type="ECO:0000313" key="6">
    <source>
        <dbReference type="EMBL" id="CAH1403772.1"/>
    </source>
</evidence>